<dbReference type="EMBL" id="JAJJMB010011750">
    <property type="protein sequence ID" value="KAI3899975.1"/>
    <property type="molecule type" value="Genomic_DNA"/>
</dbReference>
<feature type="region of interest" description="Disordered" evidence="2">
    <location>
        <begin position="199"/>
        <end position="220"/>
    </location>
</feature>
<proteinExistence type="predicted"/>
<gene>
    <name evidence="3" type="ORF">MKW98_000875</name>
</gene>
<comment type="caution">
    <text evidence="3">The sequence shown here is derived from an EMBL/GenBank/DDBJ whole genome shotgun (WGS) entry which is preliminary data.</text>
</comment>
<feature type="region of interest" description="Disordered" evidence="2">
    <location>
        <begin position="1"/>
        <end position="22"/>
    </location>
</feature>
<evidence type="ECO:0000256" key="2">
    <source>
        <dbReference type="SAM" id="MobiDB-lite"/>
    </source>
</evidence>
<dbReference type="PANTHER" id="PTHR36051:SF2">
    <property type="entry name" value="DYNAMIN"/>
    <property type="match status" value="1"/>
</dbReference>
<keyword evidence="4" id="KW-1185">Reference proteome</keyword>
<evidence type="ECO:0000313" key="3">
    <source>
        <dbReference type="EMBL" id="KAI3899975.1"/>
    </source>
</evidence>
<dbReference type="PANTHER" id="PTHR36051">
    <property type="entry name" value="DYNAMIN"/>
    <property type="match status" value="1"/>
</dbReference>
<accession>A0AAD4XBQ5</accession>
<protein>
    <submittedName>
        <fullName evidence="3">Uncharacterized protein</fullName>
    </submittedName>
</protein>
<feature type="compositionally biased region" description="Low complexity" evidence="2">
    <location>
        <begin position="1"/>
        <end position="18"/>
    </location>
</feature>
<sequence>MDNTITTTTTNTTSTRIDSSIKERRKPGFQVENPFTLKVGQVFTGFGVGCGVGIGVGRPLNLGAIPALQQVMSAARGATDAFSGAGRHVNSTLRRFGAKNIEAGVGCGIGFGHGFGAGLALKPGVVHRLQSCLAEIMAKVMMKVGTFPGLSMGQTMLPPSLQSSISALSETSMQNPVGNITSLTSKTLEHTAQVQTKDGNLGIGSAYKHNAPKGMPSETSFGRTEKVISSFLQNPAFKGDEDNGSAGHLRSENNVLQLVLKHQKVIDDLMEENEKLRQILVEELKVHPSKFQTSSTSGVKTQNPCSDCFDCRRKQRKNR</sequence>
<organism evidence="3 4">
    <name type="scientific">Papaver atlanticum</name>
    <dbReference type="NCBI Taxonomy" id="357466"/>
    <lineage>
        <taxon>Eukaryota</taxon>
        <taxon>Viridiplantae</taxon>
        <taxon>Streptophyta</taxon>
        <taxon>Embryophyta</taxon>
        <taxon>Tracheophyta</taxon>
        <taxon>Spermatophyta</taxon>
        <taxon>Magnoliopsida</taxon>
        <taxon>Ranunculales</taxon>
        <taxon>Papaveraceae</taxon>
        <taxon>Papaveroideae</taxon>
        <taxon>Papaver</taxon>
    </lineage>
</organism>
<evidence type="ECO:0000256" key="1">
    <source>
        <dbReference type="SAM" id="Coils"/>
    </source>
</evidence>
<reference evidence="3" key="1">
    <citation type="submission" date="2022-04" db="EMBL/GenBank/DDBJ databases">
        <title>A functionally conserved STORR gene fusion in Papaver species that diverged 16.8 million years ago.</title>
        <authorList>
            <person name="Catania T."/>
        </authorList>
    </citation>
    <scope>NUCLEOTIDE SEQUENCE</scope>
    <source>
        <strain evidence="3">S-188037</strain>
    </source>
</reference>
<feature type="coiled-coil region" evidence="1">
    <location>
        <begin position="259"/>
        <end position="286"/>
    </location>
</feature>
<evidence type="ECO:0000313" key="4">
    <source>
        <dbReference type="Proteomes" id="UP001202328"/>
    </source>
</evidence>
<keyword evidence="1" id="KW-0175">Coiled coil</keyword>
<dbReference type="AlphaFoldDB" id="A0AAD4XBQ5"/>
<name>A0AAD4XBQ5_9MAGN</name>
<dbReference type="Proteomes" id="UP001202328">
    <property type="component" value="Unassembled WGS sequence"/>
</dbReference>